<sequence>MISVNAVKTSTLDALSSTSTEDSSESQPSSSTTSTTTLAEGPFTKTETYSVHSLHISPATQVLQLTDKKENYCIKRWLPFENCVYNTKDVAKNNYYTLNGLAFNTQFARGIYLGVAPIIGDFFEQDMSITLGPLSTSKPSKDLISKVPHALIMHFIEQDLRLDNQIKAGAFGSEEDLDFLASKISNIHTSDIACKSDPRQYSNIKALREKWECNKLCLIDTLRAENFPVAKKFNKDEFFTIMDNALKKYRKTFQQRCKYVRRCHGDLKTNNLWLLPNNHKTIQKADVLPNKDAKHLRILDCIDFNPCLSYIDPLSDVAMLVMDLEEKLSFEKEETTTKNIISFFLNKYLSYVSDIIPPESKRDLEPIMEFYIVEKAIVGAAVSVLSDNLPALGEHYLYIAQTHLNNLSRLLSTRATRYPREKQLKTIDSNHSKQDITYRIPVSAAK</sequence>
<dbReference type="EMBL" id="ADVG01000002">
    <property type="protein sequence ID" value="EFH86987.1"/>
    <property type="molecule type" value="Genomic_DNA"/>
</dbReference>
<organism evidence="2 3">
    <name type="scientific">Ktedonobacter racemifer DSM 44963</name>
    <dbReference type="NCBI Taxonomy" id="485913"/>
    <lineage>
        <taxon>Bacteria</taxon>
        <taxon>Bacillati</taxon>
        <taxon>Chloroflexota</taxon>
        <taxon>Ktedonobacteria</taxon>
        <taxon>Ktedonobacterales</taxon>
        <taxon>Ktedonobacteraceae</taxon>
        <taxon>Ktedonobacter</taxon>
    </lineage>
</organism>
<reference evidence="2 3" key="1">
    <citation type="journal article" date="2011" name="Stand. Genomic Sci.">
        <title>Non-contiguous finished genome sequence and contextual data of the filamentous soil bacterium Ktedonobacter racemifer type strain (SOSP1-21).</title>
        <authorList>
            <person name="Chang Y.J."/>
            <person name="Land M."/>
            <person name="Hauser L."/>
            <person name="Chertkov O."/>
            <person name="Del Rio T.G."/>
            <person name="Nolan M."/>
            <person name="Copeland A."/>
            <person name="Tice H."/>
            <person name="Cheng J.F."/>
            <person name="Lucas S."/>
            <person name="Han C."/>
            <person name="Goodwin L."/>
            <person name="Pitluck S."/>
            <person name="Ivanova N."/>
            <person name="Ovchinikova G."/>
            <person name="Pati A."/>
            <person name="Chen A."/>
            <person name="Palaniappan K."/>
            <person name="Mavromatis K."/>
            <person name="Liolios K."/>
            <person name="Brettin T."/>
            <person name="Fiebig A."/>
            <person name="Rohde M."/>
            <person name="Abt B."/>
            <person name="Goker M."/>
            <person name="Detter J.C."/>
            <person name="Woyke T."/>
            <person name="Bristow J."/>
            <person name="Eisen J.A."/>
            <person name="Markowitz V."/>
            <person name="Hugenholtz P."/>
            <person name="Kyrpides N.C."/>
            <person name="Klenk H.P."/>
            <person name="Lapidus A."/>
        </authorList>
    </citation>
    <scope>NUCLEOTIDE SEQUENCE [LARGE SCALE GENOMIC DNA]</scope>
    <source>
        <strain evidence="3">DSM 44963</strain>
    </source>
</reference>
<dbReference type="eggNOG" id="COG2187">
    <property type="taxonomic scope" value="Bacteria"/>
</dbReference>
<proteinExistence type="predicted"/>
<comment type="caution">
    <text evidence="2">The sequence shown here is derived from an EMBL/GenBank/DDBJ whole genome shotgun (WGS) entry which is preliminary data.</text>
</comment>
<dbReference type="Gene3D" id="3.90.1200.10">
    <property type="match status" value="1"/>
</dbReference>
<gene>
    <name evidence="2" type="ORF">Krac_8305</name>
</gene>
<feature type="compositionally biased region" description="Low complexity" evidence="1">
    <location>
        <begin position="9"/>
        <end position="39"/>
    </location>
</feature>
<dbReference type="SUPFAM" id="SSF56112">
    <property type="entry name" value="Protein kinase-like (PK-like)"/>
    <property type="match status" value="1"/>
</dbReference>
<dbReference type="STRING" id="485913.Krac_8305"/>
<dbReference type="InParanoid" id="D6TMI7"/>
<dbReference type="AlphaFoldDB" id="D6TMI7"/>
<dbReference type="InterPro" id="IPR011009">
    <property type="entry name" value="Kinase-like_dom_sf"/>
</dbReference>
<evidence type="ECO:0000256" key="1">
    <source>
        <dbReference type="SAM" id="MobiDB-lite"/>
    </source>
</evidence>
<protein>
    <recommendedName>
        <fullName evidence="4">Aminoglycoside phosphotransferase domain-containing protein</fullName>
    </recommendedName>
</protein>
<evidence type="ECO:0008006" key="4">
    <source>
        <dbReference type="Google" id="ProtNLM"/>
    </source>
</evidence>
<evidence type="ECO:0000313" key="2">
    <source>
        <dbReference type="EMBL" id="EFH86987.1"/>
    </source>
</evidence>
<accession>D6TMI7</accession>
<dbReference type="OrthoDB" id="9810277at2"/>
<name>D6TMI7_KTERA</name>
<dbReference type="Proteomes" id="UP000004508">
    <property type="component" value="Unassembled WGS sequence"/>
</dbReference>
<feature type="region of interest" description="Disordered" evidence="1">
    <location>
        <begin position="1"/>
        <end position="39"/>
    </location>
</feature>
<evidence type="ECO:0000313" key="3">
    <source>
        <dbReference type="Proteomes" id="UP000004508"/>
    </source>
</evidence>
<dbReference type="RefSeq" id="WP_007911747.1">
    <property type="nucleotide sequence ID" value="NZ_ADVG01000002.1"/>
</dbReference>
<keyword evidence="3" id="KW-1185">Reference proteome</keyword>